<organism evidence="1 2">
    <name type="scientific">Flavobacterium cupriresistens</name>
    <dbReference type="NCBI Taxonomy" id="2893885"/>
    <lineage>
        <taxon>Bacteria</taxon>
        <taxon>Pseudomonadati</taxon>
        <taxon>Bacteroidota</taxon>
        <taxon>Flavobacteriia</taxon>
        <taxon>Flavobacteriales</taxon>
        <taxon>Flavobacteriaceae</taxon>
        <taxon>Flavobacterium</taxon>
    </lineage>
</organism>
<dbReference type="Pfam" id="PF14081">
    <property type="entry name" value="DUF4262"/>
    <property type="match status" value="1"/>
</dbReference>
<dbReference type="InterPro" id="IPR025358">
    <property type="entry name" value="DUF4262"/>
</dbReference>
<dbReference type="EMBL" id="JAWXVI010000004">
    <property type="protein sequence ID" value="MDX6189178.1"/>
    <property type="molecule type" value="Genomic_DNA"/>
</dbReference>
<comment type="caution">
    <text evidence="1">The sequence shown here is derived from an EMBL/GenBank/DDBJ whole genome shotgun (WGS) entry which is preliminary data.</text>
</comment>
<dbReference type="Proteomes" id="UP001273350">
    <property type="component" value="Unassembled WGS sequence"/>
</dbReference>
<keyword evidence="2" id="KW-1185">Reference proteome</keyword>
<sequence length="254" mass="30022">MTSEKKHNCIDSDQLIENAKNNIEKYGLQVIIIEATDYLPSFAYSIGFWQKYRHPEIICFGLSNSLLQTLINNVAEIIKENESIIEGKNYPDIFENARAEFLKVHPDNISDYFGSAINFYEKEDFPAFQLVWTDRNDKFPWEENFEEEFRHKQPLLDRNNNFKFIEPKNLATFTTKQWLEGKSVVRVVHDHDGDWLFFTDDEVSIEDSVIVALEQLITKDNTLNQVFDLEYGEEAERRFIGDKWIRNKFEPDDE</sequence>
<proteinExistence type="predicted"/>
<evidence type="ECO:0000313" key="2">
    <source>
        <dbReference type="Proteomes" id="UP001273350"/>
    </source>
</evidence>
<evidence type="ECO:0000313" key="1">
    <source>
        <dbReference type="EMBL" id="MDX6189178.1"/>
    </source>
</evidence>
<name>A0ABU4RBH3_9FLAO</name>
<protein>
    <submittedName>
        <fullName evidence="1">DUF4262 domain-containing protein</fullName>
    </submittedName>
</protein>
<accession>A0ABU4RBH3</accession>
<gene>
    <name evidence="1" type="ORF">SGQ83_07460</name>
</gene>
<reference evidence="1 2" key="1">
    <citation type="submission" date="2023-11" db="EMBL/GenBank/DDBJ databases">
        <title>Unpublished Manusciprt.</title>
        <authorList>
            <person name="Saticioglu I.B."/>
            <person name="Ay H."/>
            <person name="Ajmi N."/>
            <person name="Altun S."/>
            <person name="Duman M."/>
        </authorList>
    </citation>
    <scope>NUCLEOTIDE SEQUENCE [LARGE SCALE GENOMIC DNA]</scope>
    <source>
        <strain evidence="1 2">Fl-318</strain>
    </source>
</reference>
<dbReference type="RefSeq" id="WP_047775132.1">
    <property type="nucleotide sequence ID" value="NZ_CP087134.1"/>
</dbReference>